<proteinExistence type="predicted"/>
<dbReference type="EMBL" id="MFYX01000074">
    <property type="protein sequence ID" value="OGK04260.1"/>
    <property type="molecule type" value="Genomic_DNA"/>
</dbReference>
<name>A0A1F7FC53_UNCRA</name>
<dbReference type="AlphaFoldDB" id="A0A1F7FC53"/>
<accession>A0A1F7FC53</accession>
<evidence type="ECO:0000256" key="1">
    <source>
        <dbReference type="SAM" id="SignalP"/>
    </source>
</evidence>
<keyword evidence="1" id="KW-0732">Signal</keyword>
<evidence type="ECO:0000313" key="3">
    <source>
        <dbReference type="Proteomes" id="UP000179243"/>
    </source>
</evidence>
<comment type="caution">
    <text evidence="2">The sequence shown here is derived from an EMBL/GenBank/DDBJ whole genome shotgun (WGS) entry which is preliminary data.</text>
</comment>
<evidence type="ECO:0000313" key="2">
    <source>
        <dbReference type="EMBL" id="OGK04260.1"/>
    </source>
</evidence>
<sequence length="797" mass="87670">MNRRINDTKIFSPWRCALCAAVFLLAISCGGPTPVDPGIVVPTTNKMNVTLEEVYQKTSGTDTVEASVAGSGYKPYLKISFSRIAATWNQTSQSGPILYKIYRKVGNGKTEVVAWSSENIGSGSIVYQNADQSLDTLPNANRMHVYDPVDASDLNEPLYGVAAVTELDFDPVSAVYSAGSEGEFSFVAYHSSVSRQLVRLTLNNSETYTVSNIVRVSATFDTSGVVIIDYRTGASVGDTGESIVRDTLAKLLRTGFFSNSSVNGNMLSFVRNDTLKNGLGKKWVKLSMYDWIENPIGTALYDDIDIMPYNASVILNSSSSSILQDERQKKYCVLSNSIPVIFNTYGDTTFNDTVLFWVATRKLGSKFYEETPGQIKAPVSTFQGIEWPDCVFETMPELFVIDKGIAYADLCTQFDYKTGYHVSPLAAITQTGTTLNSADFTLNVKLGGIVRHQGMGSLLGSLVNPGSILGYSLSRLDSYVEETIRAGSDSAGYSLGAAITSVGWHYAKSFASIKAAGTLNDYFGLAASDRYHHAVASDFCLDPEGGLYPHDMRGLPITAQVLKAIVEEGTKEFIICAYARGKFFNEPRVFISKFFSDYSYVWDHIPPQFNWSITCDNSRSSLWNPKTDEEYAPLYYKDPVDPNNDKISDLTSLGGSFSVFLSGCGLFTSMPSVRDAGFGKIKSVRLAFNFRSDYLGTNPVTGERTYVSPNKYFDVPEETIRGQSASLYSYVSERVSYSLSRIAFKNIDCSGWAKGVWDMWIETEDNLGNRGIAPYASYGTPYLSNTGKVPVRQLEIK</sequence>
<dbReference type="Proteomes" id="UP000179243">
    <property type="component" value="Unassembled WGS sequence"/>
</dbReference>
<dbReference type="PROSITE" id="PS51257">
    <property type="entry name" value="PROKAR_LIPOPROTEIN"/>
    <property type="match status" value="1"/>
</dbReference>
<reference evidence="2 3" key="1">
    <citation type="journal article" date="2016" name="Nat. Commun.">
        <title>Thousands of microbial genomes shed light on interconnected biogeochemical processes in an aquifer system.</title>
        <authorList>
            <person name="Anantharaman K."/>
            <person name="Brown C.T."/>
            <person name="Hug L.A."/>
            <person name="Sharon I."/>
            <person name="Castelle C.J."/>
            <person name="Probst A.J."/>
            <person name="Thomas B.C."/>
            <person name="Singh A."/>
            <person name="Wilkins M.J."/>
            <person name="Karaoz U."/>
            <person name="Brodie E.L."/>
            <person name="Williams K.H."/>
            <person name="Hubbard S.S."/>
            <person name="Banfield J.F."/>
        </authorList>
    </citation>
    <scope>NUCLEOTIDE SEQUENCE [LARGE SCALE GENOMIC DNA]</scope>
</reference>
<protein>
    <submittedName>
        <fullName evidence="2">Uncharacterized protein</fullName>
    </submittedName>
</protein>
<organism evidence="2 3">
    <name type="scientific">Candidatus Raymondbacteria bacterium RIFOXYD12_FULL_49_13</name>
    <dbReference type="NCBI Taxonomy" id="1817890"/>
    <lineage>
        <taxon>Bacteria</taxon>
        <taxon>Raymondiibacteriota</taxon>
    </lineage>
</organism>
<gene>
    <name evidence="2" type="ORF">A2519_18030</name>
</gene>
<feature type="signal peptide" evidence="1">
    <location>
        <begin position="1"/>
        <end position="31"/>
    </location>
</feature>
<feature type="chain" id="PRO_5009528579" evidence="1">
    <location>
        <begin position="32"/>
        <end position="797"/>
    </location>
</feature>